<dbReference type="RefSeq" id="XP_051064425.1">
    <property type="nucleotide sequence ID" value="XM_051217992.1"/>
</dbReference>
<reference evidence="2" key="4">
    <citation type="journal article" date="2022" name="PLoS Pathog.">
        <title>Chromosome-level genome of Schistosoma haematobium underpins genome-wide explorations of molecular variation.</title>
        <authorList>
            <person name="Stroehlein A.J."/>
            <person name="Korhonen P.K."/>
            <person name="Lee V.V."/>
            <person name="Ralph S.A."/>
            <person name="Mentink-Kane M."/>
            <person name="You H."/>
            <person name="McManus D.P."/>
            <person name="Tchuente L.T."/>
            <person name="Stothard J.R."/>
            <person name="Kaur P."/>
            <person name="Dudchenko O."/>
            <person name="Aiden E.L."/>
            <person name="Yang B."/>
            <person name="Yang H."/>
            <person name="Emery A.M."/>
            <person name="Webster B.L."/>
            <person name="Brindley P.J."/>
            <person name="Rollinson D."/>
            <person name="Chang B.C.H."/>
            <person name="Gasser R.B."/>
            <person name="Young N.D."/>
        </authorList>
    </citation>
    <scope>NUCLEOTIDE SEQUENCE</scope>
</reference>
<dbReference type="AlphaFoldDB" id="A0A922IHW3"/>
<evidence type="ECO:0000256" key="1">
    <source>
        <dbReference type="SAM" id="Phobius"/>
    </source>
</evidence>
<dbReference type="EMBL" id="AMPZ03000008">
    <property type="protein sequence ID" value="KAH9579457.1"/>
    <property type="molecule type" value="Genomic_DNA"/>
</dbReference>
<organism evidence="2 3">
    <name type="scientific">Schistosoma haematobium</name>
    <name type="common">Blood fluke</name>
    <dbReference type="NCBI Taxonomy" id="6185"/>
    <lineage>
        <taxon>Eukaryota</taxon>
        <taxon>Metazoa</taxon>
        <taxon>Spiralia</taxon>
        <taxon>Lophotrochozoa</taxon>
        <taxon>Platyhelminthes</taxon>
        <taxon>Trematoda</taxon>
        <taxon>Digenea</taxon>
        <taxon>Strigeidida</taxon>
        <taxon>Schistosomatoidea</taxon>
        <taxon>Schistosomatidae</taxon>
        <taxon>Schistosoma</taxon>
    </lineage>
</organism>
<dbReference type="CTD" id="24593920"/>
<accession>A0A922IHW3</accession>
<protein>
    <submittedName>
        <fullName evidence="2">Proteasome regulatory particle base subunit</fullName>
    </submittedName>
</protein>
<sequence>MLLFSLSVALVPLPKSLLNRTWSMFAVACISDFSASDSILLGPAAFPLLIFLMAILFSSVVGGVTSIGKFVGAASISGGFNGVGLFKSFFQPLSRSHIRTPFHHPSHFC</sequence>
<dbReference type="GeneID" id="24593920"/>
<feature type="transmembrane region" description="Helical" evidence="1">
    <location>
        <begin position="41"/>
        <end position="61"/>
    </location>
</feature>
<reference evidence="2" key="1">
    <citation type="journal article" date="2012" name="Nat. Genet.">
        <title>Whole-genome sequence of Schistosoma haematobium.</title>
        <authorList>
            <person name="Young N.D."/>
            <person name="Jex A.R."/>
            <person name="Li B."/>
            <person name="Liu S."/>
            <person name="Yang L."/>
            <person name="Xiong Z."/>
            <person name="Li Y."/>
            <person name="Cantacessi C."/>
            <person name="Hall R.S."/>
            <person name="Xu X."/>
            <person name="Chen F."/>
            <person name="Wu X."/>
            <person name="Zerlotini A."/>
            <person name="Oliveira G."/>
            <person name="Hofmann A."/>
            <person name="Zhang G."/>
            <person name="Fang X."/>
            <person name="Kang Y."/>
            <person name="Campbell B.E."/>
            <person name="Loukas A."/>
            <person name="Ranganathan S."/>
            <person name="Rollinson D."/>
            <person name="Rinaldi G."/>
            <person name="Brindley P.J."/>
            <person name="Yang H."/>
            <person name="Wang J."/>
            <person name="Wang J."/>
            <person name="Gasser R.B."/>
        </authorList>
    </citation>
    <scope>NUCLEOTIDE SEQUENCE</scope>
</reference>
<proteinExistence type="predicted"/>
<dbReference type="Proteomes" id="UP000471633">
    <property type="component" value="Unassembled WGS sequence"/>
</dbReference>
<keyword evidence="2" id="KW-0647">Proteasome</keyword>
<reference evidence="2" key="2">
    <citation type="journal article" date="2019" name="Gigascience">
        <title>High-quality Schistosoma haematobium genome achieved by single-molecule and long-range sequencing.</title>
        <authorList>
            <person name="Stroehlein A.J."/>
            <person name="Korhonen P.K."/>
            <person name="Chong T.M."/>
            <person name="Lim Y.L."/>
            <person name="Chan K.G."/>
            <person name="Webster B."/>
            <person name="Rollinson D."/>
            <person name="Brindley P.J."/>
            <person name="Gasser R.B."/>
            <person name="Young N.D."/>
        </authorList>
    </citation>
    <scope>NUCLEOTIDE SEQUENCE</scope>
</reference>
<gene>
    <name evidence="2" type="primary">RPN2_1</name>
    <name evidence="2" type="ORF">MS3_00009600</name>
</gene>
<keyword evidence="1" id="KW-0472">Membrane</keyword>
<evidence type="ECO:0000313" key="3">
    <source>
        <dbReference type="Proteomes" id="UP000471633"/>
    </source>
</evidence>
<evidence type="ECO:0000313" key="2">
    <source>
        <dbReference type="EMBL" id="KAH9579457.1"/>
    </source>
</evidence>
<dbReference type="GO" id="GO:0000502">
    <property type="term" value="C:proteasome complex"/>
    <property type="evidence" value="ECO:0007669"/>
    <property type="project" value="UniProtKB-KW"/>
</dbReference>
<keyword evidence="1" id="KW-1133">Transmembrane helix</keyword>
<keyword evidence="3" id="KW-1185">Reference proteome</keyword>
<comment type="caution">
    <text evidence="2">The sequence shown here is derived from an EMBL/GenBank/DDBJ whole genome shotgun (WGS) entry which is preliminary data.</text>
</comment>
<reference evidence="2" key="3">
    <citation type="submission" date="2021-06" db="EMBL/GenBank/DDBJ databases">
        <title>Chromosome-level genome assembly for S. haematobium.</title>
        <authorList>
            <person name="Stroehlein A.J."/>
        </authorList>
    </citation>
    <scope>NUCLEOTIDE SEQUENCE</scope>
</reference>
<keyword evidence="1" id="KW-0812">Transmembrane</keyword>
<name>A0A922IHW3_SCHHA</name>